<name>A0A8H6VUC1_MYCCL</name>
<keyword evidence="3" id="KW-0378">Hydrolase</keyword>
<keyword evidence="4" id="KW-1185">Reference proteome</keyword>
<dbReference type="PANTHER" id="PTHR33928">
    <property type="entry name" value="POLYGALACTURONASE QRT3"/>
    <property type="match status" value="1"/>
</dbReference>
<dbReference type="CDD" id="cd23668">
    <property type="entry name" value="GH55_beta13glucanase-like"/>
    <property type="match status" value="1"/>
</dbReference>
<feature type="domain" description="Rhamnogalacturonase A/B/Epimerase-like pectate lyase" evidence="2">
    <location>
        <begin position="63"/>
        <end position="298"/>
    </location>
</feature>
<dbReference type="InterPro" id="IPR012334">
    <property type="entry name" value="Pectin_lyas_fold"/>
</dbReference>
<sequence length="784" mass="82282">MARTFGGVVALLAAASHVYALGSQCTAALGSGSAAAAAPFWMQNITRQGTSPFNSDPSTYKVYRDVTAYGAKGDGVTDDTLAINMAISDGNRCGDLTCQSSTLTPALVYFPSGTYLISSPILQYYYTSLVGDAKNKPTIVASSSFVGIALIDANPYTGGAIPAGGWNCPSADPQWYCSVNNFFRSVRNVVLDTRNIPATTAGTGIHWQVGQATSLIGIDFLLSTASGNLHQGLFIENGSGGFIADLTISGGAFGMWISNQQFTIHNVSIDGADVAIYQQWNWQFTWKDITITNARIGFNINTTGQNKTDQSTGSITVLDSSISASSAAVLTTNDQSSKLGGAVFLQNVNLGGAGGVVDGAGNTYVASGEVVNQFFLGNEFSGTSTSFTYNTKATPGPDLPSQLLDSTSSNNGVFFRTRPQYEAYAFTEFESAKSNGVKCDGTTDDTAALQSFIDNFWGCKILYLDAGVCKVSSTITIPTGSIVVGEFWTTILASGSAFNDATNPTPVLKIGNAGDEGGVEISDVVVTTVAGSAGAVAIEWNTNGDPGTSGAWDVHVRIGGAIGTDMQIAQCPTSSTSSDCIGGFLGLHILGGGYFENVWIWTADHDLDDLAQTQINVFNARGVFIDQATGPIWMVGTAAEHSAFYQYSIVDSGYVYMGMIQTETPYYQPSPAPPAPFTADSAWADPSWENSGSAWALTISNSSNVYVYGAGLYSFYQDYSEDCETTTVCQKSIAQVDAASSDVYIYGLSTIGATTMLTVGGTAVVASSDNVDGLQSTMSKWAFA</sequence>
<dbReference type="InterPro" id="IPR039279">
    <property type="entry name" value="QRT3-like"/>
</dbReference>
<protein>
    <submittedName>
        <fullName evidence="3">Glycoside hydrolase family 55 protein</fullName>
    </submittedName>
</protein>
<dbReference type="PANTHER" id="PTHR33928:SF2">
    <property type="entry name" value="PECTATE LYASE SUPERFAMILY PROTEIN DOMAIN-CONTAINING PROTEIN-RELATED"/>
    <property type="match status" value="1"/>
</dbReference>
<organism evidence="3 4">
    <name type="scientific">Mycena chlorophos</name>
    <name type="common">Agaric fungus</name>
    <name type="synonym">Agaricus chlorophos</name>
    <dbReference type="NCBI Taxonomy" id="658473"/>
    <lineage>
        <taxon>Eukaryota</taxon>
        <taxon>Fungi</taxon>
        <taxon>Dikarya</taxon>
        <taxon>Basidiomycota</taxon>
        <taxon>Agaricomycotina</taxon>
        <taxon>Agaricomycetes</taxon>
        <taxon>Agaricomycetidae</taxon>
        <taxon>Agaricales</taxon>
        <taxon>Marasmiineae</taxon>
        <taxon>Mycenaceae</taxon>
        <taxon>Mycena</taxon>
    </lineage>
</organism>
<evidence type="ECO:0000259" key="2">
    <source>
        <dbReference type="Pfam" id="PF12708"/>
    </source>
</evidence>
<dbReference type="OrthoDB" id="1046782at2759"/>
<dbReference type="InterPro" id="IPR011050">
    <property type="entry name" value="Pectin_lyase_fold/virulence"/>
</dbReference>
<accession>A0A8H6VUC1</accession>
<proteinExistence type="predicted"/>
<dbReference type="Pfam" id="PF12708">
    <property type="entry name" value="Pect-lyase_RHGA_epim"/>
    <property type="match status" value="1"/>
</dbReference>
<reference evidence="3" key="1">
    <citation type="submission" date="2020-05" db="EMBL/GenBank/DDBJ databases">
        <title>Mycena genomes resolve the evolution of fungal bioluminescence.</title>
        <authorList>
            <person name="Tsai I.J."/>
        </authorList>
    </citation>
    <scope>NUCLEOTIDE SEQUENCE</scope>
    <source>
        <strain evidence="3">110903Hualien_Pintung</strain>
    </source>
</reference>
<gene>
    <name evidence="3" type="ORF">HMN09_01154300</name>
</gene>
<dbReference type="EMBL" id="JACAZE010000019">
    <property type="protein sequence ID" value="KAF7294257.1"/>
    <property type="molecule type" value="Genomic_DNA"/>
</dbReference>
<dbReference type="Proteomes" id="UP000613580">
    <property type="component" value="Unassembled WGS sequence"/>
</dbReference>
<feature type="signal peptide" evidence="1">
    <location>
        <begin position="1"/>
        <end position="20"/>
    </location>
</feature>
<dbReference type="SUPFAM" id="SSF51126">
    <property type="entry name" value="Pectin lyase-like"/>
    <property type="match status" value="2"/>
</dbReference>
<dbReference type="Gene3D" id="2.160.20.10">
    <property type="entry name" value="Single-stranded right-handed beta-helix, Pectin lyase-like"/>
    <property type="match status" value="2"/>
</dbReference>
<evidence type="ECO:0000313" key="3">
    <source>
        <dbReference type="EMBL" id="KAF7294257.1"/>
    </source>
</evidence>
<feature type="chain" id="PRO_5034123850" evidence="1">
    <location>
        <begin position="21"/>
        <end position="784"/>
    </location>
</feature>
<evidence type="ECO:0000256" key="1">
    <source>
        <dbReference type="SAM" id="SignalP"/>
    </source>
</evidence>
<evidence type="ECO:0000313" key="4">
    <source>
        <dbReference type="Proteomes" id="UP000613580"/>
    </source>
</evidence>
<keyword evidence="1" id="KW-0732">Signal</keyword>
<dbReference type="InterPro" id="IPR024535">
    <property type="entry name" value="RHGA/B-epi-like_pectate_lyase"/>
</dbReference>
<dbReference type="AlphaFoldDB" id="A0A8H6VUC1"/>
<dbReference type="GO" id="GO:0004650">
    <property type="term" value="F:polygalacturonase activity"/>
    <property type="evidence" value="ECO:0007669"/>
    <property type="project" value="InterPro"/>
</dbReference>
<comment type="caution">
    <text evidence="3">The sequence shown here is derived from an EMBL/GenBank/DDBJ whole genome shotgun (WGS) entry which is preliminary data.</text>
</comment>